<dbReference type="Proteomes" id="UP000595917">
    <property type="component" value="Chromosome"/>
</dbReference>
<dbReference type="PANTHER" id="PTHR30146">
    <property type="entry name" value="LACI-RELATED TRANSCRIPTIONAL REPRESSOR"/>
    <property type="match status" value="1"/>
</dbReference>
<evidence type="ECO:0000259" key="4">
    <source>
        <dbReference type="PROSITE" id="PS50932"/>
    </source>
</evidence>
<dbReference type="InterPro" id="IPR010982">
    <property type="entry name" value="Lambda_DNA-bd_dom_sf"/>
</dbReference>
<dbReference type="PANTHER" id="PTHR30146:SF144">
    <property type="entry name" value="LACI-FAMILY TRANSCRIPTION REGULATOR"/>
    <property type="match status" value="1"/>
</dbReference>
<dbReference type="Pfam" id="PF13407">
    <property type="entry name" value="Peripla_BP_4"/>
    <property type="match status" value="1"/>
</dbReference>
<keyword evidence="6" id="KW-1185">Reference proteome</keyword>
<proteinExistence type="predicted"/>
<keyword evidence="3" id="KW-0804">Transcription</keyword>
<evidence type="ECO:0000313" key="6">
    <source>
        <dbReference type="Proteomes" id="UP000595917"/>
    </source>
</evidence>
<dbReference type="AlphaFoldDB" id="A0A7T7XMH0"/>
<dbReference type="EMBL" id="CP067089">
    <property type="protein sequence ID" value="QQO09091.1"/>
    <property type="molecule type" value="Genomic_DNA"/>
</dbReference>
<dbReference type="CDD" id="cd06307">
    <property type="entry name" value="PBP1_sugar_binding"/>
    <property type="match status" value="1"/>
</dbReference>
<evidence type="ECO:0000256" key="2">
    <source>
        <dbReference type="ARBA" id="ARBA00023125"/>
    </source>
</evidence>
<dbReference type="GO" id="GO:0003700">
    <property type="term" value="F:DNA-binding transcription factor activity"/>
    <property type="evidence" value="ECO:0007669"/>
    <property type="project" value="TreeGrafter"/>
</dbReference>
<accession>A0A7T7XMH0</accession>
<evidence type="ECO:0000313" key="5">
    <source>
        <dbReference type="EMBL" id="QQO09091.1"/>
    </source>
</evidence>
<reference evidence="5" key="1">
    <citation type="submission" date="2021-01" db="EMBL/GenBank/DDBJ databases">
        <title>Description of Breznakiella homolactica.</title>
        <authorList>
            <person name="Song Y."/>
            <person name="Brune A."/>
        </authorList>
    </citation>
    <scope>NUCLEOTIDE SEQUENCE</scope>
    <source>
        <strain evidence="5">RmG30</strain>
    </source>
</reference>
<evidence type="ECO:0000256" key="1">
    <source>
        <dbReference type="ARBA" id="ARBA00023015"/>
    </source>
</evidence>
<dbReference type="Gene3D" id="1.10.260.40">
    <property type="entry name" value="lambda repressor-like DNA-binding domains"/>
    <property type="match status" value="1"/>
</dbReference>
<gene>
    <name evidence="5" type="ORF">JFL75_19510</name>
</gene>
<organism evidence="5 6">
    <name type="scientific">Breznakiella homolactica</name>
    <dbReference type="NCBI Taxonomy" id="2798577"/>
    <lineage>
        <taxon>Bacteria</taxon>
        <taxon>Pseudomonadati</taxon>
        <taxon>Spirochaetota</taxon>
        <taxon>Spirochaetia</taxon>
        <taxon>Spirochaetales</taxon>
        <taxon>Breznakiellaceae</taxon>
        <taxon>Breznakiella</taxon>
    </lineage>
</organism>
<sequence>MTVKQIAELAGVSIGTVDRVLYRRGRVSPETTAKIEALIAEHNFTPNPIARRLKRNRAYRFYALVPQQNQDSGYWRQVREGIQGGASEITSMGVETEVLEFDRYSPASFHSAAHSILEAKPDGVLFAPIMPSETIQFIRSLEENRIPYVFFDADIPESNPLSTIGQDSSKGGYLAGRLIHLFAGNITGPVAVLDVHGEDYHIIRRKDGFLRYAAETGIKTITKEYFDSSGAQPDEGEMEEFLREHSDLKGIFVTNSSAHRIATVLKKLGKKKDVIIVGYDLIPENHALLKEGFIDAIISQRPATQGRQALLNLYRNIVLDRLVPAKVDIPLDVYIKENVPSELIEINSNTDKTDQ</sequence>
<dbReference type="SUPFAM" id="SSF47413">
    <property type="entry name" value="lambda repressor-like DNA-binding domains"/>
    <property type="match status" value="1"/>
</dbReference>
<evidence type="ECO:0000256" key="3">
    <source>
        <dbReference type="ARBA" id="ARBA00023163"/>
    </source>
</evidence>
<keyword evidence="1" id="KW-0805">Transcription regulation</keyword>
<feature type="domain" description="HTH lacI-type" evidence="4">
    <location>
        <begin position="1"/>
        <end position="55"/>
    </location>
</feature>
<dbReference type="InterPro" id="IPR000843">
    <property type="entry name" value="HTH_LacI"/>
</dbReference>
<name>A0A7T7XMH0_9SPIR</name>
<dbReference type="InterPro" id="IPR028082">
    <property type="entry name" value="Peripla_BP_I"/>
</dbReference>
<keyword evidence="2 5" id="KW-0238">DNA-binding</keyword>
<dbReference type="Gene3D" id="3.40.50.2300">
    <property type="match status" value="2"/>
</dbReference>
<dbReference type="PROSITE" id="PS50932">
    <property type="entry name" value="HTH_LACI_2"/>
    <property type="match status" value="1"/>
</dbReference>
<dbReference type="SUPFAM" id="SSF53822">
    <property type="entry name" value="Periplasmic binding protein-like I"/>
    <property type="match status" value="1"/>
</dbReference>
<dbReference type="RefSeq" id="WP_215626396.1">
    <property type="nucleotide sequence ID" value="NZ_CP067089.2"/>
</dbReference>
<dbReference type="CDD" id="cd01392">
    <property type="entry name" value="HTH_LacI"/>
    <property type="match status" value="1"/>
</dbReference>
<dbReference type="InterPro" id="IPR025997">
    <property type="entry name" value="SBP_2_dom"/>
</dbReference>
<dbReference type="Pfam" id="PF00356">
    <property type="entry name" value="LacI"/>
    <property type="match status" value="1"/>
</dbReference>
<protein>
    <submittedName>
        <fullName evidence="5">LacI family DNA-binding transcriptional regulator</fullName>
    </submittedName>
</protein>
<dbReference type="GO" id="GO:0000976">
    <property type="term" value="F:transcription cis-regulatory region binding"/>
    <property type="evidence" value="ECO:0007669"/>
    <property type="project" value="TreeGrafter"/>
</dbReference>
<dbReference type="SMART" id="SM00354">
    <property type="entry name" value="HTH_LACI"/>
    <property type="match status" value="1"/>
</dbReference>
<dbReference type="KEGG" id="bhc:JFL75_19510"/>